<sequence>MNREYIKETVNKLKKKYKTDNPKTIAYSEDIEVIYCPLDIWGMYKYIKRNKVIFVNSCLTESEQHFVLIHELGHAILHPKSNCFFSNATNYLNKVKIEYEANVFLAEFSIYHIDESELNGYSINQIASKFNVPVEIVKLKFNYI</sequence>
<evidence type="ECO:0000313" key="3">
    <source>
        <dbReference type="Proteomes" id="UP001194098"/>
    </source>
</evidence>
<dbReference type="Proteomes" id="UP001194098">
    <property type="component" value="Unassembled WGS sequence"/>
</dbReference>
<dbReference type="AlphaFoldDB" id="A0AAW3W973"/>
<name>A0AAW3W973_CLOBE</name>
<reference evidence="2" key="1">
    <citation type="submission" date="2020-04" db="EMBL/GenBank/DDBJ databases">
        <authorList>
            <person name="Brown S."/>
        </authorList>
    </citation>
    <scope>NUCLEOTIDE SEQUENCE</scope>
    <source>
        <strain evidence="2">DJ015</strain>
    </source>
</reference>
<protein>
    <submittedName>
        <fullName evidence="2">ImmA/IrrE family metallo-endopeptidase</fullName>
    </submittedName>
</protein>
<organism evidence="2 3">
    <name type="scientific">Clostridium beijerinckii</name>
    <name type="common">Clostridium MP</name>
    <dbReference type="NCBI Taxonomy" id="1520"/>
    <lineage>
        <taxon>Bacteria</taxon>
        <taxon>Bacillati</taxon>
        <taxon>Bacillota</taxon>
        <taxon>Clostridia</taxon>
        <taxon>Eubacteriales</taxon>
        <taxon>Clostridiaceae</taxon>
        <taxon>Clostridium</taxon>
    </lineage>
</organism>
<comment type="caution">
    <text evidence="2">The sequence shown here is derived from an EMBL/GenBank/DDBJ whole genome shotgun (WGS) entry which is preliminary data.</text>
</comment>
<dbReference type="InterPro" id="IPR010359">
    <property type="entry name" value="IrrE_HExxH"/>
</dbReference>
<reference evidence="2" key="2">
    <citation type="journal article" date="2022" name="Nat. Biotechnol.">
        <title>Carbon-negative production of acetone and isopropanol by gas fermentation at industrial pilot scale.</title>
        <authorList>
            <person name="Liew F.E."/>
            <person name="Nogle R."/>
            <person name="Abdalla T."/>
            <person name="Rasor B.J."/>
            <person name="Canter C."/>
            <person name="Jensen R.O."/>
            <person name="Wang L."/>
            <person name="Strutz J."/>
            <person name="Chirania P."/>
            <person name="De Tissera S."/>
            <person name="Mueller A.P."/>
            <person name="Ruan Z."/>
            <person name="Gao A."/>
            <person name="Tran L."/>
            <person name="Engle N.L."/>
            <person name="Bromley J.C."/>
            <person name="Daniell J."/>
            <person name="Conrado R."/>
            <person name="Tschaplinski T.J."/>
            <person name="Giannone R.J."/>
            <person name="Hettich R.L."/>
            <person name="Karim A.S."/>
            <person name="Simpson S.D."/>
            <person name="Brown S.D."/>
            <person name="Leang C."/>
            <person name="Jewett M.C."/>
            <person name="Kopke M."/>
        </authorList>
    </citation>
    <scope>NUCLEOTIDE SEQUENCE</scope>
    <source>
        <strain evidence="2">DJ015</strain>
    </source>
</reference>
<evidence type="ECO:0000313" key="2">
    <source>
        <dbReference type="EMBL" id="MBC2475451.1"/>
    </source>
</evidence>
<evidence type="ECO:0000259" key="1">
    <source>
        <dbReference type="Pfam" id="PF06114"/>
    </source>
</evidence>
<dbReference type="EMBL" id="JABAGV010000027">
    <property type="protein sequence ID" value="MBC2475451.1"/>
    <property type="molecule type" value="Genomic_DNA"/>
</dbReference>
<dbReference type="RefSeq" id="WP_103698288.1">
    <property type="nucleotide sequence ID" value="NZ_CP144906.1"/>
</dbReference>
<feature type="domain" description="IrrE N-terminal-like" evidence="1">
    <location>
        <begin position="30"/>
        <end position="140"/>
    </location>
</feature>
<gene>
    <name evidence="2" type="ORF">HGI39_12150</name>
</gene>
<proteinExistence type="predicted"/>
<accession>A0AAW3W973</accession>
<dbReference type="Gene3D" id="1.10.10.2910">
    <property type="match status" value="1"/>
</dbReference>
<dbReference type="Pfam" id="PF06114">
    <property type="entry name" value="Peptidase_M78"/>
    <property type="match status" value="1"/>
</dbReference>